<evidence type="ECO:0000313" key="3">
    <source>
        <dbReference type="EMBL" id="PXV91835.1"/>
    </source>
</evidence>
<feature type="region of interest" description="Disordered" evidence="2">
    <location>
        <begin position="362"/>
        <end position="382"/>
    </location>
</feature>
<evidence type="ECO:0000256" key="1">
    <source>
        <dbReference type="SAM" id="Coils"/>
    </source>
</evidence>
<feature type="compositionally biased region" description="Polar residues" evidence="2">
    <location>
        <begin position="370"/>
        <end position="382"/>
    </location>
</feature>
<comment type="caution">
    <text evidence="3">The sequence shown here is derived from an EMBL/GenBank/DDBJ whole genome shotgun (WGS) entry which is preliminary data.</text>
</comment>
<dbReference type="EMBL" id="QICS01000003">
    <property type="protein sequence ID" value="PXV91835.1"/>
    <property type="molecule type" value="Genomic_DNA"/>
</dbReference>
<dbReference type="Pfam" id="PF19753">
    <property type="entry name" value="DUF6240"/>
    <property type="match status" value="2"/>
</dbReference>
<gene>
    <name evidence="3" type="ORF">C8E03_103406</name>
</gene>
<dbReference type="InterPro" id="IPR046207">
    <property type="entry name" value="DUF6240"/>
</dbReference>
<evidence type="ECO:0008006" key="5">
    <source>
        <dbReference type="Google" id="ProtNLM"/>
    </source>
</evidence>
<evidence type="ECO:0000313" key="4">
    <source>
        <dbReference type="Proteomes" id="UP000247523"/>
    </source>
</evidence>
<feature type="coiled-coil region" evidence="1">
    <location>
        <begin position="598"/>
        <end position="625"/>
    </location>
</feature>
<proteinExistence type="predicted"/>
<dbReference type="AlphaFoldDB" id="A0A318EP22"/>
<name>A0A318EP22_9FIRM</name>
<dbReference type="RefSeq" id="WP_110290907.1">
    <property type="nucleotide sequence ID" value="NZ_QICS01000003.1"/>
</dbReference>
<reference evidence="3 4" key="1">
    <citation type="submission" date="2018-05" db="EMBL/GenBank/DDBJ databases">
        <title>Genomic Encyclopedia of Type Strains, Phase IV (KMG-IV): sequencing the most valuable type-strain genomes for metagenomic binning, comparative biology and taxonomic classification.</title>
        <authorList>
            <person name="Goeker M."/>
        </authorList>
    </citation>
    <scope>NUCLEOTIDE SEQUENCE [LARGE SCALE GENOMIC DNA]</scope>
    <source>
        <strain evidence="3 4">DSM 28816</strain>
    </source>
</reference>
<protein>
    <recommendedName>
        <fullName evidence="5">Flagellar hook-length control protein FliK</fullName>
    </recommendedName>
</protein>
<accession>A0A318EP22</accession>
<dbReference type="Proteomes" id="UP000247523">
    <property type="component" value="Unassembled WGS sequence"/>
</dbReference>
<sequence>MNVNNVELNNISNKLEFKNTQKSIDNITQKMFGQDAFQVNSGNSKNQLFNLGDNTQEDIQEAAAAEPSEFVKGALVALGNTTTSKDLSELDEEGYDLEDTDVDTIVTVTDKIQIYLATHCDDYEMTGDISIEEIKKVAGDSPAAYEVAKKLKESNLPITQDNVEESVDALDLASQLNPISDGAAKYMINNDLTPTIENIYKAEFSGTSVSGGTYGAGYFSEGSGYVGKTTDEFNWDSLKEQMGKVIESAGLEVNDDTLSDAKWLIENHLPLTQNSLQQYEDLKDISLPASQEEVLDNIIQALQEGKRPAQALLSDDVSLTQRAEDAYQVVQNTTDENIKSVIESELPININNLKKIQESAAAQEEGKGQVDQSNAQTQTGTSSIQVTEDNISLITARRQLEEIRLKMTTEANYKLLKQGISIETSDLQALIDDLKNAEDSYYKQLLENGNVEDTDDNLSAFKEITTKLTDIKYVPNTVLGKVASGEVSNTINAIHASGTALKNTYDSANQSYEALMTKPRSDMGDNISKAFQNVEDILNDMGLETTESNQRAVRILGYNSMEITEDNINAVKAADAAVNNTISNLTPNVVLKMIRDGMNPLDTNIDELNSQINEIKSELSEDKTQEKYSEFLWRMEKNDAITSEERDAFIGMYRLINNVEKTDGQVIGSLVNQNADITLNNLLTGVRNIKNKGINVAVDDNFGELEALTFKTTSISDQLATAFHGSNDSGQSQNSNQESETTAYYNNLVDKALREISPDKLSQIFENGNIKDMSLEAFVDELVNTEEDSSLTKEYYTEQLSTLNEAAQVENNVIKMLSDFDQPVTIQNILAADSLLTNRGSMFKKLLSKEDESSSLTKAIEDISKSITSKEDMDMAYQEFEDTAIAAINEQAEQEDITSIDLKQLKLLRNEIRLTTNLSKEEKYEIPIKIGDELTSINLTVIRGTDTSKVSITMDNSLVGKAAAEFTLKDNSASGYIAADSKSGLDVLKENQSELQTQLEMAGLTLNKVDYIMSKGIDINKFNEENSEMAQTNETSTKDLYSTARAFVVSMQKVQSN</sequence>
<organism evidence="3 4">
    <name type="scientific">Lachnotalea glycerini</name>
    <dbReference type="NCBI Taxonomy" id="1763509"/>
    <lineage>
        <taxon>Bacteria</taxon>
        <taxon>Bacillati</taxon>
        <taxon>Bacillota</taxon>
        <taxon>Clostridia</taxon>
        <taxon>Lachnospirales</taxon>
        <taxon>Lachnospiraceae</taxon>
        <taxon>Lachnotalea</taxon>
    </lineage>
</organism>
<keyword evidence="1" id="KW-0175">Coiled coil</keyword>
<evidence type="ECO:0000256" key="2">
    <source>
        <dbReference type="SAM" id="MobiDB-lite"/>
    </source>
</evidence>